<keyword evidence="2" id="KW-0812">Transmembrane</keyword>
<keyword evidence="4" id="KW-1185">Reference proteome</keyword>
<sequence>MRPPRSTRQPASSNSMPSPPLPPHHHDDPVSDDESLGESFINIGSGDEEDSRSSTLGSLDESMLDETLTASSRDSVTSEHRLSPTLLEGSYIDGEATDTEVSQSITTLDDSISSSHIRLIMPNPEASFLTTSGTLSDVTTPNASLANLRTIDDTGRLDLPGLPRRKRGLSPGRGVPRSWLEESSKLWNVSPDLAHSVQEGGEYTLLASQEVPSGSTVEKEESQKQPQVLHRRANIREALAAAQNYARKRNVAFSVLLLAGLVLGLHSFPYSAGSSIKRLVSSTPGNTQAPVGVTAGPTASLWNPLPMSPLPATSILAETVSSPASTPRIPDLNLIKHALSTFSTAPLKQSPRDPITTTLPDKAKSHIVIKDSVSPSVRRGSSSNSKACCSLSVRPSDVALSAAISSTLAKRDDTWARVIRHTVKRANASHAMPVVNVTEPCSCSLIQHVKLDMLNRLHHVAIPAKGYAIVVGDYFDHIYGPVMAELHRELSELLTLAHSIAETTSTLSQFIIRRAARGVSVSRHALDTVTSRVKPYIPLPLPLVYDTEAEAKQAAREAVALAKASYDHLSGYVDEHTVVMQENLKQAKRGLDKLIDRAKRVIGETQEERVKTDVKVDGPMPFSLMDRRFRRAGRVQRAFRRLERKAERMRRSMYMVEPPTRARRVWDAVHHVRPAGRYIVYQ</sequence>
<accession>A0A1Y2AEF6</accession>
<evidence type="ECO:0000313" key="3">
    <source>
        <dbReference type="EMBL" id="ORY20949.1"/>
    </source>
</evidence>
<feature type="region of interest" description="Disordered" evidence="1">
    <location>
        <begin position="1"/>
        <end position="61"/>
    </location>
</feature>
<comment type="caution">
    <text evidence="3">The sequence shown here is derived from an EMBL/GenBank/DDBJ whole genome shotgun (WGS) entry which is preliminary data.</text>
</comment>
<evidence type="ECO:0000313" key="4">
    <source>
        <dbReference type="Proteomes" id="UP000193986"/>
    </source>
</evidence>
<keyword evidence="2" id="KW-0472">Membrane</keyword>
<organism evidence="3 4">
    <name type="scientific">Naematelia encephala</name>
    <dbReference type="NCBI Taxonomy" id="71784"/>
    <lineage>
        <taxon>Eukaryota</taxon>
        <taxon>Fungi</taxon>
        <taxon>Dikarya</taxon>
        <taxon>Basidiomycota</taxon>
        <taxon>Agaricomycotina</taxon>
        <taxon>Tremellomycetes</taxon>
        <taxon>Tremellales</taxon>
        <taxon>Naemateliaceae</taxon>
        <taxon>Naematelia</taxon>
    </lineage>
</organism>
<protein>
    <submittedName>
        <fullName evidence="3">Uncharacterized protein</fullName>
    </submittedName>
</protein>
<dbReference type="AlphaFoldDB" id="A0A1Y2AEF6"/>
<gene>
    <name evidence="3" type="ORF">BCR39DRAFT_74245</name>
</gene>
<dbReference type="Proteomes" id="UP000193986">
    <property type="component" value="Unassembled WGS sequence"/>
</dbReference>
<name>A0A1Y2AEF6_9TREE</name>
<dbReference type="OrthoDB" id="2564461at2759"/>
<evidence type="ECO:0000256" key="1">
    <source>
        <dbReference type="SAM" id="MobiDB-lite"/>
    </source>
</evidence>
<dbReference type="InParanoid" id="A0A1Y2AEF6"/>
<dbReference type="EMBL" id="MCFC01000121">
    <property type="protein sequence ID" value="ORY20949.1"/>
    <property type="molecule type" value="Genomic_DNA"/>
</dbReference>
<proteinExistence type="predicted"/>
<evidence type="ECO:0000256" key="2">
    <source>
        <dbReference type="SAM" id="Phobius"/>
    </source>
</evidence>
<keyword evidence="2" id="KW-1133">Transmembrane helix</keyword>
<reference evidence="3 4" key="1">
    <citation type="submission" date="2016-07" db="EMBL/GenBank/DDBJ databases">
        <title>Pervasive Adenine N6-methylation of Active Genes in Fungi.</title>
        <authorList>
            <consortium name="DOE Joint Genome Institute"/>
            <person name="Mondo S.J."/>
            <person name="Dannebaum R.O."/>
            <person name="Kuo R.C."/>
            <person name="Labutti K."/>
            <person name="Haridas S."/>
            <person name="Kuo A."/>
            <person name="Salamov A."/>
            <person name="Ahrendt S.R."/>
            <person name="Lipzen A."/>
            <person name="Sullivan W."/>
            <person name="Andreopoulos W.B."/>
            <person name="Clum A."/>
            <person name="Lindquist E."/>
            <person name="Daum C."/>
            <person name="Ramamoorthy G.K."/>
            <person name="Gryganskyi A."/>
            <person name="Culley D."/>
            <person name="Magnuson J.K."/>
            <person name="James T.Y."/>
            <person name="O'Malley M.A."/>
            <person name="Stajich J.E."/>
            <person name="Spatafora J.W."/>
            <person name="Visel A."/>
            <person name="Grigoriev I.V."/>
        </authorList>
    </citation>
    <scope>NUCLEOTIDE SEQUENCE [LARGE SCALE GENOMIC DNA]</scope>
    <source>
        <strain evidence="3 4">68-887.2</strain>
    </source>
</reference>
<feature type="transmembrane region" description="Helical" evidence="2">
    <location>
        <begin position="251"/>
        <end position="272"/>
    </location>
</feature>